<dbReference type="EMBL" id="JAYMYS010000009">
    <property type="protein sequence ID" value="KAK7380254.1"/>
    <property type="molecule type" value="Genomic_DNA"/>
</dbReference>
<dbReference type="Proteomes" id="UP001386955">
    <property type="component" value="Unassembled WGS sequence"/>
</dbReference>
<sequence length="119" mass="13886">MVSFFIRHLHIVSNKLNQNTFYAVLRGIYTWSFFPTHLTGLPNSLEQRSKCRQGAKDFPKWSKLIYHNGSLKVSYLRKVVQPQASSDDTDDYFLGFEQVKVVVLDEEEQEQVMKAKVEN</sequence>
<dbReference type="AlphaFoldDB" id="A0AAN9RPN4"/>
<protein>
    <submittedName>
        <fullName evidence="1">Uncharacterized protein</fullName>
    </submittedName>
</protein>
<evidence type="ECO:0000313" key="1">
    <source>
        <dbReference type="EMBL" id="KAK7380254.1"/>
    </source>
</evidence>
<comment type="caution">
    <text evidence="1">The sequence shown here is derived from an EMBL/GenBank/DDBJ whole genome shotgun (WGS) entry which is preliminary data.</text>
</comment>
<organism evidence="1 2">
    <name type="scientific">Psophocarpus tetragonolobus</name>
    <name type="common">Winged bean</name>
    <name type="synonym">Dolichos tetragonolobus</name>
    <dbReference type="NCBI Taxonomy" id="3891"/>
    <lineage>
        <taxon>Eukaryota</taxon>
        <taxon>Viridiplantae</taxon>
        <taxon>Streptophyta</taxon>
        <taxon>Embryophyta</taxon>
        <taxon>Tracheophyta</taxon>
        <taxon>Spermatophyta</taxon>
        <taxon>Magnoliopsida</taxon>
        <taxon>eudicotyledons</taxon>
        <taxon>Gunneridae</taxon>
        <taxon>Pentapetalae</taxon>
        <taxon>rosids</taxon>
        <taxon>fabids</taxon>
        <taxon>Fabales</taxon>
        <taxon>Fabaceae</taxon>
        <taxon>Papilionoideae</taxon>
        <taxon>50 kb inversion clade</taxon>
        <taxon>NPAAA clade</taxon>
        <taxon>indigoferoid/millettioid clade</taxon>
        <taxon>Phaseoleae</taxon>
        <taxon>Psophocarpus</taxon>
    </lineage>
</organism>
<keyword evidence="2" id="KW-1185">Reference proteome</keyword>
<accession>A0AAN9RPN4</accession>
<evidence type="ECO:0000313" key="2">
    <source>
        <dbReference type="Proteomes" id="UP001386955"/>
    </source>
</evidence>
<proteinExistence type="predicted"/>
<name>A0AAN9RPN4_PSOTE</name>
<reference evidence="1 2" key="1">
    <citation type="submission" date="2024-01" db="EMBL/GenBank/DDBJ databases">
        <title>The genomes of 5 underutilized Papilionoideae crops provide insights into root nodulation and disease resistanc.</title>
        <authorList>
            <person name="Jiang F."/>
        </authorList>
    </citation>
    <scope>NUCLEOTIDE SEQUENCE [LARGE SCALE GENOMIC DNA]</scope>
    <source>
        <strain evidence="1">DUOXIRENSHENG_FW03</strain>
        <tissue evidence="1">Leaves</tissue>
    </source>
</reference>
<gene>
    <name evidence="1" type="ORF">VNO78_32760</name>
</gene>